<protein>
    <submittedName>
        <fullName evidence="1">Uncharacterized protein</fullName>
    </submittedName>
</protein>
<evidence type="ECO:0000313" key="1">
    <source>
        <dbReference type="EMBL" id="KAJ1206478.1"/>
    </source>
</evidence>
<dbReference type="AlphaFoldDB" id="A0AAV7VXP2"/>
<sequence length="204" mass="21396">MQGCVRGSSPSPPAALGSLRTCAQGAAAIIVGPLGSSLARVRISLPSGPWANGCVSLFRSSGSRDVTELEAFLAAGSVTLPIMDGGRADQSPALSLSEAQVLPNPSKSTIPLEPEVNVLVKLGNRMARKGKEQVDLDVANEERIVMGKRKRTEIGTKPKFPRVSATKSPLENDCKCRDSLLASLIAALDAKLDPIRSQLAAIEL</sequence>
<dbReference type="Proteomes" id="UP001066276">
    <property type="component" value="Chromosome 1_2"/>
</dbReference>
<dbReference type="EMBL" id="JANPWB010000002">
    <property type="protein sequence ID" value="KAJ1206478.1"/>
    <property type="molecule type" value="Genomic_DNA"/>
</dbReference>
<name>A0AAV7VXP2_PLEWA</name>
<proteinExistence type="predicted"/>
<reference evidence="1" key="1">
    <citation type="journal article" date="2022" name="bioRxiv">
        <title>Sequencing and chromosome-scale assembly of the giantPleurodeles waltlgenome.</title>
        <authorList>
            <person name="Brown T."/>
            <person name="Elewa A."/>
            <person name="Iarovenko S."/>
            <person name="Subramanian E."/>
            <person name="Araus A.J."/>
            <person name="Petzold A."/>
            <person name="Susuki M."/>
            <person name="Suzuki K.-i.T."/>
            <person name="Hayashi T."/>
            <person name="Toyoda A."/>
            <person name="Oliveira C."/>
            <person name="Osipova E."/>
            <person name="Leigh N.D."/>
            <person name="Simon A."/>
            <person name="Yun M.H."/>
        </authorList>
    </citation>
    <scope>NUCLEOTIDE SEQUENCE</scope>
    <source>
        <strain evidence="1">20211129_DDA</strain>
        <tissue evidence="1">Liver</tissue>
    </source>
</reference>
<gene>
    <name evidence="1" type="ORF">NDU88_001883</name>
</gene>
<accession>A0AAV7VXP2</accession>
<comment type="caution">
    <text evidence="1">The sequence shown here is derived from an EMBL/GenBank/DDBJ whole genome shotgun (WGS) entry which is preliminary data.</text>
</comment>
<evidence type="ECO:0000313" key="2">
    <source>
        <dbReference type="Proteomes" id="UP001066276"/>
    </source>
</evidence>
<keyword evidence="2" id="KW-1185">Reference proteome</keyword>
<organism evidence="1 2">
    <name type="scientific">Pleurodeles waltl</name>
    <name type="common">Iberian ribbed newt</name>
    <dbReference type="NCBI Taxonomy" id="8319"/>
    <lineage>
        <taxon>Eukaryota</taxon>
        <taxon>Metazoa</taxon>
        <taxon>Chordata</taxon>
        <taxon>Craniata</taxon>
        <taxon>Vertebrata</taxon>
        <taxon>Euteleostomi</taxon>
        <taxon>Amphibia</taxon>
        <taxon>Batrachia</taxon>
        <taxon>Caudata</taxon>
        <taxon>Salamandroidea</taxon>
        <taxon>Salamandridae</taxon>
        <taxon>Pleurodelinae</taxon>
        <taxon>Pleurodeles</taxon>
    </lineage>
</organism>